<reference evidence="1" key="1">
    <citation type="submission" date="2014-09" db="EMBL/GenBank/DDBJ databases">
        <authorList>
            <person name="Magalhaes I.L.F."/>
            <person name="Oliveira U."/>
            <person name="Santos F.R."/>
            <person name="Vidigal T.H.D.A."/>
            <person name="Brescovit A.D."/>
            <person name="Santos A.J."/>
        </authorList>
    </citation>
    <scope>NUCLEOTIDE SEQUENCE</scope>
    <source>
        <tissue evidence="1">Shoot tissue taken approximately 20 cm above the soil surface</tissue>
    </source>
</reference>
<evidence type="ECO:0000313" key="1">
    <source>
        <dbReference type="EMBL" id="JAD34079.1"/>
    </source>
</evidence>
<dbReference type="AlphaFoldDB" id="A0A0A8Z3X3"/>
<sequence length="28" mass="3188">MSLGSMCELHAHVSVSCQFQSEISYYCF</sequence>
<organism evidence="1">
    <name type="scientific">Arundo donax</name>
    <name type="common">Giant reed</name>
    <name type="synonym">Donax arundinaceus</name>
    <dbReference type="NCBI Taxonomy" id="35708"/>
    <lineage>
        <taxon>Eukaryota</taxon>
        <taxon>Viridiplantae</taxon>
        <taxon>Streptophyta</taxon>
        <taxon>Embryophyta</taxon>
        <taxon>Tracheophyta</taxon>
        <taxon>Spermatophyta</taxon>
        <taxon>Magnoliopsida</taxon>
        <taxon>Liliopsida</taxon>
        <taxon>Poales</taxon>
        <taxon>Poaceae</taxon>
        <taxon>PACMAD clade</taxon>
        <taxon>Arundinoideae</taxon>
        <taxon>Arundineae</taxon>
        <taxon>Arundo</taxon>
    </lineage>
</organism>
<accession>A0A0A8Z3X3</accession>
<name>A0A0A8Z3X3_ARUDO</name>
<dbReference type="EMBL" id="GBRH01263816">
    <property type="protein sequence ID" value="JAD34079.1"/>
    <property type="molecule type" value="Transcribed_RNA"/>
</dbReference>
<protein>
    <submittedName>
        <fullName evidence="1">Uncharacterized protein</fullName>
    </submittedName>
</protein>
<reference evidence="1" key="2">
    <citation type="journal article" date="2015" name="Data Brief">
        <title>Shoot transcriptome of the giant reed, Arundo donax.</title>
        <authorList>
            <person name="Barrero R.A."/>
            <person name="Guerrero F.D."/>
            <person name="Moolhuijzen P."/>
            <person name="Goolsby J.A."/>
            <person name="Tidwell J."/>
            <person name="Bellgard S.E."/>
            <person name="Bellgard M.I."/>
        </authorList>
    </citation>
    <scope>NUCLEOTIDE SEQUENCE</scope>
    <source>
        <tissue evidence="1">Shoot tissue taken approximately 20 cm above the soil surface</tissue>
    </source>
</reference>
<proteinExistence type="predicted"/>